<dbReference type="AlphaFoldDB" id="A0A4E0Q740"/>
<dbReference type="Proteomes" id="UP000297295">
    <property type="component" value="Unassembled WGS sequence"/>
</dbReference>
<protein>
    <recommendedName>
        <fullName evidence="4">DUF2795 domain-containing protein</fullName>
    </recommendedName>
</protein>
<proteinExistence type="predicted"/>
<name>A0A4E0Q740_9EURY</name>
<accession>A0A4E0Q740</accession>
<dbReference type="Pfam" id="PF11387">
    <property type="entry name" value="DUF2795"/>
    <property type="match status" value="1"/>
</dbReference>
<feature type="region of interest" description="Disordered" evidence="1">
    <location>
        <begin position="60"/>
        <end position="86"/>
    </location>
</feature>
<evidence type="ECO:0000256" key="1">
    <source>
        <dbReference type="SAM" id="MobiDB-lite"/>
    </source>
</evidence>
<organism evidence="2 3">
    <name type="scientific">Methanolobus halotolerans</name>
    <dbReference type="NCBI Taxonomy" id="2052935"/>
    <lineage>
        <taxon>Archaea</taxon>
        <taxon>Methanobacteriati</taxon>
        <taxon>Methanobacteriota</taxon>
        <taxon>Stenosarchaea group</taxon>
        <taxon>Methanomicrobia</taxon>
        <taxon>Methanosarcinales</taxon>
        <taxon>Methanosarcinaceae</taxon>
        <taxon>Methanolobus</taxon>
    </lineage>
</organism>
<evidence type="ECO:0000313" key="2">
    <source>
        <dbReference type="EMBL" id="TGC10707.1"/>
    </source>
</evidence>
<dbReference type="InterPro" id="IPR021527">
    <property type="entry name" value="DUF2795"/>
</dbReference>
<gene>
    <name evidence="2" type="ORF">CUN85_04350</name>
</gene>
<keyword evidence="3" id="KW-1185">Reference proteome</keyword>
<dbReference type="OrthoDB" id="106287at2157"/>
<reference evidence="2 3" key="1">
    <citation type="submission" date="2017-11" db="EMBL/GenBank/DDBJ databases">
        <title>Isolation and Characterization of Methanogenic Archaea from Saline Meromictic Lake at Siberia.</title>
        <authorList>
            <person name="Shen Y."/>
            <person name="Huang H.-H."/>
            <person name="Lai M.-C."/>
            <person name="Chen S.-C."/>
        </authorList>
    </citation>
    <scope>NUCLEOTIDE SEQUENCE [LARGE SCALE GENOMIC DNA]</scope>
    <source>
        <strain evidence="2 3">SY-01</strain>
    </source>
</reference>
<evidence type="ECO:0000313" key="3">
    <source>
        <dbReference type="Proteomes" id="UP000297295"/>
    </source>
</evidence>
<comment type="caution">
    <text evidence="2">The sequence shown here is derived from an EMBL/GenBank/DDBJ whole genome shotgun (WGS) entry which is preliminary data.</text>
</comment>
<sequence length="86" mass="10093">MRSKAATIQEALEYLNYPKKKDEILEYARDHRFTEDIISDLQNISDRTYENSLDLRNEFEKGLHSEPARHISGESSTSFRSERGQE</sequence>
<evidence type="ECO:0008006" key="4">
    <source>
        <dbReference type="Google" id="ProtNLM"/>
    </source>
</evidence>
<dbReference type="RefSeq" id="WP_135389088.1">
    <property type="nucleotide sequence ID" value="NZ_PGGK01000003.1"/>
</dbReference>
<dbReference type="EMBL" id="PGGK01000003">
    <property type="protein sequence ID" value="TGC10707.1"/>
    <property type="molecule type" value="Genomic_DNA"/>
</dbReference>
<feature type="compositionally biased region" description="Basic and acidic residues" evidence="1">
    <location>
        <begin position="60"/>
        <end position="72"/>
    </location>
</feature>